<feature type="compositionally biased region" description="Low complexity" evidence="1">
    <location>
        <begin position="307"/>
        <end position="327"/>
    </location>
</feature>
<organism evidence="2 3">
    <name type="scientific">Pyrrhoderma noxium</name>
    <dbReference type="NCBI Taxonomy" id="2282107"/>
    <lineage>
        <taxon>Eukaryota</taxon>
        <taxon>Fungi</taxon>
        <taxon>Dikarya</taxon>
        <taxon>Basidiomycota</taxon>
        <taxon>Agaricomycotina</taxon>
        <taxon>Agaricomycetes</taxon>
        <taxon>Hymenochaetales</taxon>
        <taxon>Hymenochaetaceae</taxon>
        <taxon>Pyrrhoderma</taxon>
    </lineage>
</organism>
<feature type="compositionally biased region" description="Polar residues" evidence="1">
    <location>
        <begin position="364"/>
        <end position="374"/>
    </location>
</feature>
<proteinExistence type="predicted"/>
<feature type="region of interest" description="Disordered" evidence="1">
    <location>
        <begin position="205"/>
        <end position="337"/>
    </location>
</feature>
<dbReference type="Proteomes" id="UP000217199">
    <property type="component" value="Unassembled WGS sequence"/>
</dbReference>
<feature type="region of interest" description="Disordered" evidence="1">
    <location>
        <begin position="1"/>
        <end position="73"/>
    </location>
</feature>
<evidence type="ECO:0000256" key="1">
    <source>
        <dbReference type="SAM" id="MobiDB-lite"/>
    </source>
</evidence>
<feature type="compositionally biased region" description="Polar residues" evidence="1">
    <location>
        <begin position="57"/>
        <end position="69"/>
    </location>
</feature>
<feature type="compositionally biased region" description="Polar residues" evidence="1">
    <location>
        <begin position="28"/>
        <end position="50"/>
    </location>
</feature>
<dbReference type="EMBL" id="NBII01000001">
    <property type="protein sequence ID" value="PAV22967.1"/>
    <property type="molecule type" value="Genomic_DNA"/>
</dbReference>
<feature type="compositionally biased region" description="Polar residues" evidence="1">
    <location>
        <begin position="1"/>
        <end position="13"/>
    </location>
</feature>
<comment type="caution">
    <text evidence="2">The sequence shown here is derived from an EMBL/GenBank/DDBJ whole genome shotgun (WGS) entry which is preliminary data.</text>
</comment>
<feature type="compositionally biased region" description="Polar residues" evidence="1">
    <location>
        <begin position="272"/>
        <end position="300"/>
    </location>
</feature>
<dbReference type="AlphaFoldDB" id="A0A286UTR6"/>
<keyword evidence="3" id="KW-1185">Reference proteome</keyword>
<gene>
    <name evidence="2" type="ORF">PNOK_0003400</name>
</gene>
<dbReference type="InParanoid" id="A0A286UTR6"/>
<feature type="region of interest" description="Disordered" evidence="1">
    <location>
        <begin position="359"/>
        <end position="420"/>
    </location>
</feature>
<protein>
    <submittedName>
        <fullName evidence="2">Uncharacterized protein</fullName>
    </submittedName>
</protein>
<name>A0A286UTR6_9AGAM</name>
<evidence type="ECO:0000313" key="2">
    <source>
        <dbReference type="EMBL" id="PAV22967.1"/>
    </source>
</evidence>
<evidence type="ECO:0000313" key="3">
    <source>
        <dbReference type="Proteomes" id="UP000217199"/>
    </source>
</evidence>
<reference evidence="2 3" key="1">
    <citation type="journal article" date="2017" name="Mol. Ecol.">
        <title>Comparative and population genomic landscape of Phellinus noxius: A hypervariable fungus causing root rot in trees.</title>
        <authorList>
            <person name="Chung C.L."/>
            <person name="Lee T.J."/>
            <person name="Akiba M."/>
            <person name="Lee H.H."/>
            <person name="Kuo T.H."/>
            <person name="Liu D."/>
            <person name="Ke H.M."/>
            <person name="Yokoi T."/>
            <person name="Roa M.B."/>
            <person name="Lu M.J."/>
            <person name="Chang Y.Y."/>
            <person name="Ann P.J."/>
            <person name="Tsai J.N."/>
            <person name="Chen C.Y."/>
            <person name="Tzean S.S."/>
            <person name="Ota Y."/>
            <person name="Hattori T."/>
            <person name="Sahashi N."/>
            <person name="Liou R.F."/>
            <person name="Kikuchi T."/>
            <person name="Tsai I.J."/>
        </authorList>
    </citation>
    <scope>NUCLEOTIDE SEQUENCE [LARGE SCALE GENOMIC DNA]</scope>
    <source>
        <strain evidence="2 3">FFPRI411160</strain>
    </source>
</reference>
<accession>A0A286UTR6</accession>
<feature type="compositionally biased region" description="Polar residues" evidence="1">
    <location>
        <begin position="218"/>
        <end position="249"/>
    </location>
</feature>
<sequence length="420" mass="44390">MTGLNTVIVSSDPQPAEDWAKETADAINASSTVHSQVPYSSAVSEGQTMSELPKPGSIQQNGSPSTSTPRLELPGAFSHYYSETGTRDGVMNRPLVRRTPTAALEHLADAAPPKELSVSEIGHSVRENVRGVVEKLGTYVPNVTVGYLPEIGVMSTSPFAKETPIENELDVTTPSKPASLVVVEQHIPSGLVSPKDSITLDAASTKAIPPSTRHGSFMTETPSELSTQTPNTTYPLDGTSTAKPASQATRIDYPTPPSSLQTSSDSQERGTPYQTLASSVSTPVTEQNVLPRSQEGSSPSRHPDTILDNLTPTSTPTTSPVTNSNTLPDPEKADSTVCPGVNTVPTQDHVKSGVGATIGRLEAPNNNMPATQKAKQGLQRAHGSSVSDEVDGTPASSYKREGRVRGLVHKVKDKLTHRGH</sequence>